<proteinExistence type="predicted"/>
<evidence type="ECO:0000256" key="1">
    <source>
        <dbReference type="SAM" id="MobiDB-lite"/>
    </source>
</evidence>
<evidence type="ECO:0000313" key="3">
    <source>
        <dbReference type="Proteomes" id="UP000027222"/>
    </source>
</evidence>
<evidence type="ECO:0000313" key="2">
    <source>
        <dbReference type="EMBL" id="KDR78377.1"/>
    </source>
</evidence>
<feature type="compositionally biased region" description="Polar residues" evidence="1">
    <location>
        <begin position="145"/>
        <end position="154"/>
    </location>
</feature>
<sequence length="154" mass="17083">MSNTLFLPSHFGASFLTTIPETRYDAKGRQLGFIESEVQRLERLAFLNASKSRSNSPNHSPRSGASSPTKLISEPYGDPIELMANQLAEKFMMNEFSSPYDELQVLYSTPKSGQRLPPSVSYAPQSRKAPSPSTSFQPGHRRSRSSLSSIPEED</sequence>
<organism evidence="2 3">
    <name type="scientific">Galerina marginata (strain CBS 339.88)</name>
    <dbReference type="NCBI Taxonomy" id="685588"/>
    <lineage>
        <taxon>Eukaryota</taxon>
        <taxon>Fungi</taxon>
        <taxon>Dikarya</taxon>
        <taxon>Basidiomycota</taxon>
        <taxon>Agaricomycotina</taxon>
        <taxon>Agaricomycetes</taxon>
        <taxon>Agaricomycetidae</taxon>
        <taxon>Agaricales</taxon>
        <taxon>Agaricineae</taxon>
        <taxon>Strophariaceae</taxon>
        <taxon>Galerina</taxon>
    </lineage>
</organism>
<keyword evidence="3" id="KW-1185">Reference proteome</keyword>
<dbReference type="EMBL" id="KL142375">
    <property type="protein sequence ID" value="KDR78377.1"/>
    <property type="molecule type" value="Genomic_DNA"/>
</dbReference>
<gene>
    <name evidence="2" type="ORF">GALMADRAFT_245532</name>
</gene>
<feature type="region of interest" description="Disordered" evidence="1">
    <location>
        <begin position="49"/>
        <end position="77"/>
    </location>
</feature>
<dbReference type="HOGENOM" id="CLU_1661062_0_0_1"/>
<dbReference type="AlphaFoldDB" id="A0A067T7P0"/>
<feature type="compositionally biased region" description="Low complexity" evidence="1">
    <location>
        <begin position="50"/>
        <end position="63"/>
    </location>
</feature>
<feature type="region of interest" description="Disordered" evidence="1">
    <location>
        <begin position="108"/>
        <end position="154"/>
    </location>
</feature>
<dbReference type="Proteomes" id="UP000027222">
    <property type="component" value="Unassembled WGS sequence"/>
</dbReference>
<accession>A0A067T7P0</accession>
<reference evidence="3" key="1">
    <citation type="journal article" date="2014" name="Proc. Natl. Acad. Sci. U.S.A.">
        <title>Extensive sampling of basidiomycete genomes demonstrates inadequacy of the white-rot/brown-rot paradigm for wood decay fungi.</title>
        <authorList>
            <person name="Riley R."/>
            <person name="Salamov A.A."/>
            <person name="Brown D.W."/>
            <person name="Nagy L.G."/>
            <person name="Floudas D."/>
            <person name="Held B.W."/>
            <person name="Levasseur A."/>
            <person name="Lombard V."/>
            <person name="Morin E."/>
            <person name="Otillar R."/>
            <person name="Lindquist E.A."/>
            <person name="Sun H."/>
            <person name="LaButti K.M."/>
            <person name="Schmutz J."/>
            <person name="Jabbour D."/>
            <person name="Luo H."/>
            <person name="Baker S.E."/>
            <person name="Pisabarro A.G."/>
            <person name="Walton J.D."/>
            <person name="Blanchette R.A."/>
            <person name="Henrissat B."/>
            <person name="Martin F."/>
            <person name="Cullen D."/>
            <person name="Hibbett D.S."/>
            <person name="Grigoriev I.V."/>
        </authorList>
    </citation>
    <scope>NUCLEOTIDE SEQUENCE [LARGE SCALE GENOMIC DNA]</scope>
    <source>
        <strain evidence="3">CBS 339.88</strain>
    </source>
</reference>
<dbReference type="OrthoDB" id="3044427at2759"/>
<name>A0A067T7P0_GALM3</name>
<protein>
    <submittedName>
        <fullName evidence="2">Uncharacterized protein</fullName>
    </submittedName>
</protein>